<evidence type="ECO:0000313" key="1">
    <source>
        <dbReference type="EMBL" id="RAM65190.1"/>
    </source>
</evidence>
<evidence type="ECO:0000313" key="2">
    <source>
        <dbReference type="Proteomes" id="UP000248631"/>
    </source>
</evidence>
<comment type="caution">
    <text evidence="1">The sequence shown here is derived from an EMBL/GenBank/DDBJ whole genome shotgun (WGS) entry which is preliminary data.</text>
</comment>
<sequence>MPDDGSHSSGARENIMWDRFRHILARVTGDHGSSARGAAGEMHGMGPRELNDLGIGASEIPFFLNVGNQDKGVQPCSIFPH</sequence>
<keyword evidence="2" id="KW-1185">Reference proteome</keyword>
<proteinExistence type="predicted"/>
<evidence type="ECO:0008006" key="3">
    <source>
        <dbReference type="Google" id="ProtNLM"/>
    </source>
</evidence>
<name>A0ABX9C3Y8_9BURK</name>
<protein>
    <recommendedName>
        <fullName evidence="3">DUF1127 domain-containing protein</fullName>
    </recommendedName>
</protein>
<dbReference type="EMBL" id="JUGD01000009">
    <property type="protein sequence ID" value="RAM65190.1"/>
    <property type="molecule type" value="Genomic_DNA"/>
</dbReference>
<accession>A0ABX9C3Y8</accession>
<reference evidence="1 2" key="1">
    <citation type="submission" date="2014-12" db="EMBL/GenBank/DDBJ databases">
        <title>Complete genome sequence of Herbaspirillum rubrisubalbicans Os38.</title>
        <authorList>
            <person name="Chen M."/>
            <person name="An Q."/>
        </authorList>
    </citation>
    <scope>NUCLEOTIDE SEQUENCE [LARGE SCALE GENOMIC DNA]</scope>
    <source>
        <strain evidence="1 2">Os38</strain>
    </source>
</reference>
<dbReference type="Proteomes" id="UP000248631">
    <property type="component" value="Unassembled WGS sequence"/>
</dbReference>
<gene>
    <name evidence="1" type="ORF">RB24_07765</name>
</gene>
<organism evidence="1 2">
    <name type="scientific">Herbaspirillum rubrisubalbicans</name>
    <dbReference type="NCBI Taxonomy" id="80842"/>
    <lineage>
        <taxon>Bacteria</taxon>
        <taxon>Pseudomonadati</taxon>
        <taxon>Pseudomonadota</taxon>
        <taxon>Betaproteobacteria</taxon>
        <taxon>Burkholderiales</taxon>
        <taxon>Oxalobacteraceae</taxon>
        <taxon>Herbaspirillum</taxon>
    </lineage>
</organism>